<accession>A0A6J5DG31</accession>
<protein>
    <submittedName>
        <fullName evidence="2">Uncharacterized protein</fullName>
    </submittedName>
</protein>
<dbReference type="AlphaFoldDB" id="A0A6J5DG31"/>
<proteinExistence type="predicted"/>
<reference evidence="2 3" key="1">
    <citation type="submission" date="2020-04" db="EMBL/GenBank/DDBJ databases">
        <authorList>
            <person name="De Canck E."/>
        </authorList>
    </citation>
    <scope>NUCLEOTIDE SEQUENCE [LARGE SCALE GENOMIC DNA]</scope>
    <source>
        <strain evidence="2 3">LMG 29542</strain>
    </source>
</reference>
<feature type="compositionally biased region" description="Basic residues" evidence="1">
    <location>
        <begin position="1"/>
        <end position="14"/>
    </location>
</feature>
<feature type="region of interest" description="Disordered" evidence="1">
    <location>
        <begin position="1"/>
        <end position="42"/>
    </location>
</feature>
<keyword evidence="3" id="KW-1185">Reference proteome</keyword>
<dbReference type="Proteomes" id="UP000494363">
    <property type="component" value="Unassembled WGS sequence"/>
</dbReference>
<sequence length="75" mass="8275">MAAMRGHRAVRTKKNGIGLMPMPPRNARPGNDGPRLRAEKETAESLYWPSTWISTRRFLARPAAVAFEATGDALP</sequence>
<evidence type="ECO:0000313" key="3">
    <source>
        <dbReference type="Proteomes" id="UP000494363"/>
    </source>
</evidence>
<organism evidence="2 3">
    <name type="scientific">Paraburkholderia humisilvae</name>
    <dbReference type="NCBI Taxonomy" id="627669"/>
    <lineage>
        <taxon>Bacteria</taxon>
        <taxon>Pseudomonadati</taxon>
        <taxon>Pseudomonadota</taxon>
        <taxon>Betaproteobacteria</taxon>
        <taxon>Burkholderiales</taxon>
        <taxon>Burkholderiaceae</taxon>
        <taxon>Paraburkholderia</taxon>
    </lineage>
</organism>
<evidence type="ECO:0000313" key="2">
    <source>
        <dbReference type="EMBL" id="CAB3752384.1"/>
    </source>
</evidence>
<dbReference type="EMBL" id="CADIKH010000007">
    <property type="protein sequence ID" value="CAB3752384.1"/>
    <property type="molecule type" value="Genomic_DNA"/>
</dbReference>
<name>A0A6J5DG31_9BURK</name>
<evidence type="ECO:0000256" key="1">
    <source>
        <dbReference type="SAM" id="MobiDB-lite"/>
    </source>
</evidence>
<gene>
    <name evidence="2" type="ORF">LMG29542_01722</name>
</gene>